<proteinExistence type="predicted"/>
<dbReference type="RefSeq" id="WP_035058300.1">
    <property type="nucleotide sequence ID" value="NZ_AXCZ01000024.1"/>
</dbReference>
<dbReference type="OrthoDB" id="5149497at2"/>
<dbReference type="Proteomes" id="UP000054314">
    <property type="component" value="Unassembled WGS sequence"/>
</dbReference>
<protein>
    <submittedName>
        <fullName evidence="1">Uncharacterized protein</fullName>
    </submittedName>
</protein>
<organism evidence="1 2">
    <name type="scientific">Cellulomonas bogoriensis 69B4 = DSM 16987</name>
    <dbReference type="NCBI Taxonomy" id="1386082"/>
    <lineage>
        <taxon>Bacteria</taxon>
        <taxon>Bacillati</taxon>
        <taxon>Actinomycetota</taxon>
        <taxon>Actinomycetes</taxon>
        <taxon>Micrococcales</taxon>
        <taxon>Cellulomonadaceae</taxon>
        <taxon>Cellulomonas</taxon>
    </lineage>
</organism>
<dbReference type="EMBL" id="AXCZ01000024">
    <property type="protein sequence ID" value="KGM13807.1"/>
    <property type="molecule type" value="Genomic_DNA"/>
</dbReference>
<name>A0A0A0C1I7_9CELL</name>
<evidence type="ECO:0000313" key="2">
    <source>
        <dbReference type="Proteomes" id="UP000054314"/>
    </source>
</evidence>
<dbReference type="AlphaFoldDB" id="A0A0A0C1I7"/>
<reference evidence="1 2" key="1">
    <citation type="submission" date="2013-08" db="EMBL/GenBank/DDBJ databases">
        <title>Genome sequencing of Cellulomonas bogoriensis 69B4.</title>
        <authorList>
            <person name="Chen F."/>
            <person name="Li Y."/>
            <person name="Wang G."/>
        </authorList>
    </citation>
    <scope>NUCLEOTIDE SEQUENCE [LARGE SCALE GENOMIC DNA]</scope>
    <source>
        <strain evidence="1 2">69B4</strain>
    </source>
</reference>
<keyword evidence="2" id="KW-1185">Reference proteome</keyword>
<gene>
    <name evidence="1" type="ORF">N869_09635</name>
</gene>
<evidence type="ECO:0000313" key="1">
    <source>
        <dbReference type="EMBL" id="KGM13807.1"/>
    </source>
</evidence>
<accession>A0A0A0C1I7</accession>
<comment type="caution">
    <text evidence="1">The sequence shown here is derived from an EMBL/GenBank/DDBJ whole genome shotgun (WGS) entry which is preliminary data.</text>
</comment>
<sequence>MATPVVLTIALALTGCTGDEPGSAATDDARAPDDQVSRQLDAARQQGASEEQLQIIESGEVTFDAYEAAVLRTIECLQDEGFDVDGPEVVELSGFPEVTYTYPVWTEGRTDEEAGQVARACEDEHSSAVQGLYRNSPEAQQAQAALVAEHRPAVVTCLQDQGVEATGDEELDALDTLVAQGEEATGTNCYLEQGIFRVAVLTP</sequence>